<dbReference type="EMBL" id="CDMZ01005345">
    <property type="protein sequence ID" value="CEM52738.1"/>
    <property type="molecule type" value="Genomic_DNA"/>
</dbReference>
<evidence type="ECO:0000313" key="3">
    <source>
        <dbReference type="EMBL" id="CEM52738.1"/>
    </source>
</evidence>
<organism evidence="3">
    <name type="scientific">Chromera velia CCMP2878</name>
    <dbReference type="NCBI Taxonomy" id="1169474"/>
    <lineage>
        <taxon>Eukaryota</taxon>
        <taxon>Sar</taxon>
        <taxon>Alveolata</taxon>
        <taxon>Colpodellida</taxon>
        <taxon>Chromeraceae</taxon>
        <taxon>Chromera</taxon>
    </lineage>
</organism>
<keyword evidence="2" id="KW-0732">Signal</keyword>
<gene>
    <name evidence="3" type="ORF">Cvel_11475</name>
</gene>
<sequence length="81" mass="8190">MRTLCSSILLALGAGVCSHAEGSPFPLSSNTRLSTGDGDGDGTFSSSPEGVFKGHVRSHGMSPCCTAPSCTLSSRQSLAKS</sequence>
<feature type="region of interest" description="Disordered" evidence="1">
    <location>
        <begin position="28"/>
        <end position="61"/>
    </location>
</feature>
<evidence type="ECO:0000256" key="1">
    <source>
        <dbReference type="SAM" id="MobiDB-lite"/>
    </source>
</evidence>
<evidence type="ECO:0008006" key="4">
    <source>
        <dbReference type="Google" id="ProtNLM"/>
    </source>
</evidence>
<feature type="chain" id="PRO_5005192672" description="Secreted protein" evidence="2">
    <location>
        <begin position="23"/>
        <end position="81"/>
    </location>
</feature>
<name>A0A0G4I711_9ALVE</name>
<protein>
    <recommendedName>
        <fullName evidence="4">Secreted protein</fullName>
    </recommendedName>
</protein>
<reference evidence="3" key="1">
    <citation type="submission" date="2014-11" db="EMBL/GenBank/DDBJ databases">
        <authorList>
            <person name="Otto D Thomas"/>
            <person name="Naeem Raeece"/>
        </authorList>
    </citation>
    <scope>NUCLEOTIDE SEQUENCE</scope>
</reference>
<feature type="signal peptide" evidence="2">
    <location>
        <begin position="1"/>
        <end position="22"/>
    </location>
</feature>
<evidence type="ECO:0000256" key="2">
    <source>
        <dbReference type="SAM" id="SignalP"/>
    </source>
</evidence>
<dbReference type="VEuPathDB" id="CryptoDB:Cvel_11475"/>
<dbReference type="AlphaFoldDB" id="A0A0G4I711"/>
<accession>A0A0G4I711</accession>
<proteinExistence type="predicted"/>